<gene>
    <name evidence="1" type="ORF">SUGI_1463330</name>
</gene>
<organism evidence="1 2">
    <name type="scientific">Cryptomeria japonica</name>
    <name type="common">Japanese cedar</name>
    <name type="synonym">Cupressus japonica</name>
    <dbReference type="NCBI Taxonomy" id="3369"/>
    <lineage>
        <taxon>Eukaryota</taxon>
        <taxon>Viridiplantae</taxon>
        <taxon>Streptophyta</taxon>
        <taxon>Embryophyta</taxon>
        <taxon>Tracheophyta</taxon>
        <taxon>Spermatophyta</taxon>
        <taxon>Pinopsida</taxon>
        <taxon>Pinidae</taxon>
        <taxon>Conifers II</taxon>
        <taxon>Cupressales</taxon>
        <taxon>Cupressaceae</taxon>
        <taxon>Cryptomeria</taxon>
    </lineage>
</organism>
<accession>A0AAD3NUY6</accession>
<reference evidence="1" key="1">
    <citation type="submission" date="2022-12" db="EMBL/GenBank/DDBJ databases">
        <title>Chromosome-Level Genome Assembly of Japanese Cedar (Cryptomeriajaponica D. Don).</title>
        <authorList>
            <person name="Fujino T."/>
            <person name="Yamaguchi K."/>
            <person name="Yokoyama T."/>
            <person name="Hamanaka T."/>
            <person name="Harazono Y."/>
            <person name="Kamada H."/>
            <person name="Kobayashi W."/>
            <person name="Ujino-Ihara T."/>
            <person name="Uchiyama K."/>
            <person name="Matsumoto A."/>
            <person name="Izuno A."/>
            <person name="Tsumura Y."/>
            <person name="Toyoda A."/>
            <person name="Shigenobu S."/>
            <person name="Moriguchi Y."/>
            <person name="Ueno S."/>
            <person name="Kasahara M."/>
        </authorList>
    </citation>
    <scope>NUCLEOTIDE SEQUENCE</scope>
</reference>
<name>A0AAD3NUY6_CRYJA</name>
<keyword evidence="2" id="KW-1185">Reference proteome</keyword>
<sequence>MTTFRKCHSHSASTGVDLAAIWAPCQKISAQKLGRPSNKAIKLLQKWISWRNWIKINWFLNLIYYGSTGSGTGYASYITEYPAFARTIRSIARDHYQQGEQLLLLGQLALELAIELSRLVWVAPVKLLRSVRLWITGTSVVEWGSRRVTRSTVPRCGVQVVIIPGYARPGHSRTRQTTGSTALTRRDKLTLGQQMLLRVNSRPPGTTDSRSTGFRLSLCYGVNYFHQVPLPPRFCVC</sequence>
<protein>
    <submittedName>
        <fullName evidence="1">Uncharacterized protein</fullName>
    </submittedName>
</protein>
<dbReference type="EMBL" id="BSEH01000454">
    <property type="protein sequence ID" value="GLJ58604.1"/>
    <property type="molecule type" value="Genomic_DNA"/>
</dbReference>
<dbReference type="AlphaFoldDB" id="A0AAD3NUY6"/>
<evidence type="ECO:0000313" key="1">
    <source>
        <dbReference type="EMBL" id="GLJ58604.1"/>
    </source>
</evidence>
<comment type="caution">
    <text evidence="1">The sequence shown here is derived from an EMBL/GenBank/DDBJ whole genome shotgun (WGS) entry which is preliminary data.</text>
</comment>
<dbReference type="Proteomes" id="UP001234787">
    <property type="component" value="Unassembled WGS sequence"/>
</dbReference>
<evidence type="ECO:0000313" key="2">
    <source>
        <dbReference type="Proteomes" id="UP001234787"/>
    </source>
</evidence>
<proteinExistence type="predicted"/>